<dbReference type="Proteomes" id="UP000244855">
    <property type="component" value="Unassembled WGS sequence"/>
</dbReference>
<evidence type="ECO:0000259" key="1">
    <source>
        <dbReference type="Pfam" id="PF06985"/>
    </source>
</evidence>
<dbReference type="PANTHER" id="PTHR24148">
    <property type="entry name" value="ANKYRIN REPEAT DOMAIN-CONTAINING PROTEIN 39 HOMOLOG-RELATED"/>
    <property type="match status" value="1"/>
</dbReference>
<sequence>MEQLYAAYPLDKEKEEIRLFHIHPGPWAAELTGTFSVVSLQEDPDFFALSYTWGNTPAGERPTVNIQGCQIPVSKNLHAGLRRLRWHANREEQANNLVVWADALCISQEDVMEKQHQIPLMRKIYSRSRFTAIWLGELALPGQSPESPDMDDATPQSNAATSLPNVVVVATKIIEKLYHDEHLTSMEPFDRDETDAFFVSIQRYFQSWMNNAWFLRRWVLQEVILAEEVKVYYGEIMMELDMLSQAMDMYAKHVEDACCMTSNPGHYMLRRYIRGFMQEFTSIRHFRDNKKAEAHIFELCKNFANRETSLEADYVYALLGLTNPPSYIIPDYTLPMHNLLTDVCIDYIERKGSLDFLHLAGMSDRRREMPSWVIDWTQAESTWTWLADLFSPVGALSQSPQVDDRSHLRIAAYCVDEVDSITTFSVPANSVTAALKKIKDTFLCENLFDTNYPTGDSWIEAWIRTLSADSCWGANSSRRLAQEDYAFYLNAISNETGYNPGQRVQLAGGRQVLADAHLNDIMRFGTMCKVEIQNRKIYNECK</sequence>
<reference evidence="2 3" key="1">
    <citation type="journal article" date="2018" name="Sci. Rep.">
        <title>Comparative genomics provides insights into the lifestyle and reveals functional heterogeneity of dark septate endophytic fungi.</title>
        <authorList>
            <person name="Knapp D.G."/>
            <person name="Nemeth J.B."/>
            <person name="Barry K."/>
            <person name="Hainaut M."/>
            <person name="Henrissat B."/>
            <person name="Johnson J."/>
            <person name="Kuo A."/>
            <person name="Lim J.H.P."/>
            <person name="Lipzen A."/>
            <person name="Nolan M."/>
            <person name="Ohm R.A."/>
            <person name="Tamas L."/>
            <person name="Grigoriev I.V."/>
            <person name="Spatafora J.W."/>
            <person name="Nagy L.G."/>
            <person name="Kovacs G.M."/>
        </authorList>
    </citation>
    <scope>NUCLEOTIDE SEQUENCE [LARGE SCALE GENOMIC DNA]</scope>
    <source>
        <strain evidence="2 3">DSE2036</strain>
    </source>
</reference>
<dbReference type="STRING" id="97972.A0A2V1DCE3"/>
<dbReference type="OrthoDB" id="3557394at2759"/>
<dbReference type="Pfam" id="PF06985">
    <property type="entry name" value="HET"/>
    <property type="match status" value="1"/>
</dbReference>
<dbReference type="InterPro" id="IPR010730">
    <property type="entry name" value="HET"/>
</dbReference>
<dbReference type="InterPro" id="IPR052895">
    <property type="entry name" value="HetReg/Transcr_Mod"/>
</dbReference>
<accession>A0A2V1DCE3</accession>
<feature type="domain" description="Heterokaryon incompatibility" evidence="1">
    <location>
        <begin position="46"/>
        <end position="222"/>
    </location>
</feature>
<protein>
    <recommendedName>
        <fullName evidence="1">Heterokaryon incompatibility domain-containing protein</fullName>
    </recommendedName>
</protein>
<proteinExistence type="predicted"/>
<keyword evidence="3" id="KW-1185">Reference proteome</keyword>
<gene>
    <name evidence="2" type="ORF">DM02DRAFT_659793</name>
</gene>
<dbReference type="EMBL" id="KZ805483">
    <property type="protein sequence ID" value="PVH95817.1"/>
    <property type="molecule type" value="Genomic_DNA"/>
</dbReference>
<name>A0A2V1DCE3_9PLEO</name>
<dbReference type="PANTHER" id="PTHR24148:SF64">
    <property type="entry name" value="HETEROKARYON INCOMPATIBILITY DOMAIN-CONTAINING PROTEIN"/>
    <property type="match status" value="1"/>
</dbReference>
<evidence type="ECO:0000313" key="3">
    <source>
        <dbReference type="Proteomes" id="UP000244855"/>
    </source>
</evidence>
<organism evidence="2 3">
    <name type="scientific">Periconia macrospinosa</name>
    <dbReference type="NCBI Taxonomy" id="97972"/>
    <lineage>
        <taxon>Eukaryota</taxon>
        <taxon>Fungi</taxon>
        <taxon>Dikarya</taxon>
        <taxon>Ascomycota</taxon>
        <taxon>Pezizomycotina</taxon>
        <taxon>Dothideomycetes</taxon>
        <taxon>Pleosporomycetidae</taxon>
        <taxon>Pleosporales</taxon>
        <taxon>Massarineae</taxon>
        <taxon>Periconiaceae</taxon>
        <taxon>Periconia</taxon>
    </lineage>
</organism>
<evidence type="ECO:0000313" key="2">
    <source>
        <dbReference type="EMBL" id="PVH95817.1"/>
    </source>
</evidence>
<dbReference type="AlphaFoldDB" id="A0A2V1DCE3"/>